<dbReference type="EMBL" id="JACHMF010000001">
    <property type="protein sequence ID" value="MBB4693468.1"/>
    <property type="molecule type" value="Genomic_DNA"/>
</dbReference>
<dbReference type="Proteomes" id="UP000542742">
    <property type="component" value="Unassembled WGS sequence"/>
</dbReference>
<organism evidence="1 2">
    <name type="scientific">Paractinoplanes abujensis</name>
    <dbReference type="NCBI Taxonomy" id="882441"/>
    <lineage>
        <taxon>Bacteria</taxon>
        <taxon>Bacillati</taxon>
        <taxon>Actinomycetota</taxon>
        <taxon>Actinomycetes</taxon>
        <taxon>Micromonosporales</taxon>
        <taxon>Micromonosporaceae</taxon>
        <taxon>Paractinoplanes</taxon>
    </lineage>
</organism>
<keyword evidence="2" id="KW-1185">Reference proteome</keyword>
<proteinExistence type="predicted"/>
<evidence type="ECO:0000313" key="1">
    <source>
        <dbReference type="EMBL" id="MBB4693468.1"/>
    </source>
</evidence>
<evidence type="ECO:0000313" key="2">
    <source>
        <dbReference type="Proteomes" id="UP000542742"/>
    </source>
</evidence>
<reference evidence="1 2" key="1">
    <citation type="submission" date="2020-08" db="EMBL/GenBank/DDBJ databases">
        <title>Sequencing the genomes of 1000 actinobacteria strains.</title>
        <authorList>
            <person name="Klenk H.-P."/>
        </authorList>
    </citation>
    <scope>NUCLEOTIDE SEQUENCE [LARGE SCALE GENOMIC DNA]</scope>
    <source>
        <strain evidence="1 2">DSM 45518</strain>
    </source>
</reference>
<comment type="caution">
    <text evidence="1">The sequence shown here is derived from an EMBL/GenBank/DDBJ whole genome shotgun (WGS) entry which is preliminary data.</text>
</comment>
<dbReference type="Pfam" id="PF04075">
    <property type="entry name" value="F420H2_quin_red"/>
    <property type="match status" value="1"/>
</dbReference>
<dbReference type="InterPro" id="IPR012349">
    <property type="entry name" value="Split_barrel_FMN-bd"/>
</dbReference>
<accession>A0A7W7CUD7</accession>
<sequence>MLIVSPLKRWMYRGGRPHALARLLNRISAAQYRAGFLAPRTWVTLEVPGRRTGRTVSCPLVVVRHQDSEYLVSMLGNDANWVANVRAAGGEAVLSHGRRERIRLSEVAVEQRPPILRLYLSKAPGARPHIPVDRRAPIAAFAAVAADYPVFLVTRLGSPVP</sequence>
<dbReference type="GO" id="GO:0016491">
    <property type="term" value="F:oxidoreductase activity"/>
    <property type="evidence" value="ECO:0007669"/>
    <property type="project" value="InterPro"/>
</dbReference>
<gene>
    <name evidence="1" type="ORF">BKA14_003616</name>
</gene>
<dbReference type="Gene3D" id="2.30.110.10">
    <property type="entry name" value="Electron Transport, Fmn-binding Protein, Chain A"/>
    <property type="match status" value="1"/>
</dbReference>
<evidence type="ECO:0008006" key="3">
    <source>
        <dbReference type="Google" id="ProtNLM"/>
    </source>
</evidence>
<dbReference type="InterPro" id="IPR004378">
    <property type="entry name" value="F420H2_quin_Rdtase"/>
</dbReference>
<dbReference type="RefSeq" id="WP_239093092.1">
    <property type="nucleotide sequence ID" value="NZ_BOMC01000056.1"/>
</dbReference>
<dbReference type="AlphaFoldDB" id="A0A7W7CUD7"/>
<protein>
    <recommendedName>
        <fullName evidence="3">Deazaflavin-dependent oxidoreductase (Nitroreductase family)</fullName>
    </recommendedName>
</protein>
<name>A0A7W7CUD7_9ACTN</name>